<accession>A0ABQ9R0Z6</accession>
<evidence type="ECO:0000313" key="3">
    <source>
        <dbReference type="Proteomes" id="UP001227543"/>
    </source>
</evidence>
<sequence>MHLIEARLSRLHVPAPPALTSVYFTRAIKITGMPTTHHNSAGDSSPVNPEDPEYEDFLEDEEPSPAFTPAPLPPLTNEPRRHPDSCLTLSLPLIKALHAQLPPTPELTLSIGSGTGLVEALLDSLVDIQAQDPTQEVSQKSPAPGKLNLTSIEIAPSPNRYHRNHRTVPGTWALDPAAAEAKAWMFVYPKQVALVRKYMEAFASSSSGSGEKGVAVETVLYVGPRMDWDDFRGALEPFAEDVEVWDEERMESVGGQGWECVVSVRVKR</sequence>
<reference evidence="2 3" key="1">
    <citation type="submission" date="2016-10" db="EMBL/GenBank/DDBJ databases">
        <title>The genome sequence of Colletotrichum fioriniae PJ7.</title>
        <authorList>
            <person name="Baroncelli R."/>
        </authorList>
    </citation>
    <scope>NUCLEOTIDE SEQUENCE [LARGE SCALE GENOMIC DNA]</scope>
    <source>
        <strain evidence="2 3">Tom-12</strain>
    </source>
</reference>
<feature type="compositionally biased region" description="Polar residues" evidence="1">
    <location>
        <begin position="34"/>
        <end position="47"/>
    </location>
</feature>
<evidence type="ECO:0000256" key="1">
    <source>
        <dbReference type="SAM" id="MobiDB-lite"/>
    </source>
</evidence>
<dbReference type="EMBL" id="MLFU01000046">
    <property type="protein sequence ID" value="KAK1491585.1"/>
    <property type="molecule type" value="Genomic_DNA"/>
</dbReference>
<keyword evidence="3" id="KW-1185">Reference proteome</keyword>
<dbReference type="RefSeq" id="XP_060379099.1">
    <property type="nucleotide sequence ID" value="XM_060526326.1"/>
</dbReference>
<dbReference type="GeneID" id="85410564"/>
<feature type="compositionally biased region" description="Acidic residues" evidence="1">
    <location>
        <begin position="50"/>
        <end position="63"/>
    </location>
</feature>
<dbReference type="Proteomes" id="UP001227543">
    <property type="component" value="Unassembled WGS sequence"/>
</dbReference>
<comment type="caution">
    <text evidence="2">The sequence shown here is derived from an EMBL/GenBank/DDBJ whole genome shotgun (WGS) entry which is preliminary data.</text>
</comment>
<name>A0ABQ9R0Z6_9PEZI</name>
<proteinExistence type="predicted"/>
<gene>
    <name evidence="2" type="ORF">CTAM01_10311</name>
</gene>
<evidence type="ECO:0000313" key="2">
    <source>
        <dbReference type="EMBL" id="KAK1491585.1"/>
    </source>
</evidence>
<organism evidence="2 3">
    <name type="scientific">Colletotrichum tamarilloi</name>
    <dbReference type="NCBI Taxonomy" id="1209934"/>
    <lineage>
        <taxon>Eukaryota</taxon>
        <taxon>Fungi</taxon>
        <taxon>Dikarya</taxon>
        <taxon>Ascomycota</taxon>
        <taxon>Pezizomycotina</taxon>
        <taxon>Sordariomycetes</taxon>
        <taxon>Hypocreomycetidae</taxon>
        <taxon>Glomerellales</taxon>
        <taxon>Glomerellaceae</taxon>
        <taxon>Colletotrichum</taxon>
        <taxon>Colletotrichum acutatum species complex</taxon>
    </lineage>
</organism>
<feature type="region of interest" description="Disordered" evidence="1">
    <location>
        <begin position="34"/>
        <end position="70"/>
    </location>
</feature>
<protein>
    <submittedName>
        <fullName evidence="2">Uncharacterized protein</fullName>
    </submittedName>
</protein>